<dbReference type="EMBL" id="BSYO01000007">
    <property type="protein sequence ID" value="GMH06993.1"/>
    <property type="molecule type" value="Genomic_DNA"/>
</dbReference>
<comment type="caution">
    <text evidence="1">The sequence shown here is derived from an EMBL/GenBank/DDBJ whole genome shotgun (WGS) entry which is preliminary data.</text>
</comment>
<sequence length="77" mass="8564">MQCNLSTNAVDSSEIMSRTAADLLVIKKTSTKLPSRSQPLLSPPPPPADYYWEHRHLNLPLKNVFIVKYASTGMGVH</sequence>
<accession>A0AAD3S9D4</accession>
<protein>
    <submittedName>
        <fullName evidence="1">Uncharacterized protein</fullName>
    </submittedName>
</protein>
<dbReference type="Proteomes" id="UP001279734">
    <property type="component" value="Unassembled WGS sequence"/>
</dbReference>
<gene>
    <name evidence="1" type="ORF">Nepgr_008833</name>
</gene>
<reference evidence="1" key="1">
    <citation type="submission" date="2023-05" db="EMBL/GenBank/DDBJ databases">
        <title>Nepenthes gracilis genome sequencing.</title>
        <authorList>
            <person name="Fukushima K."/>
        </authorList>
    </citation>
    <scope>NUCLEOTIDE SEQUENCE</scope>
    <source>
        <strain evidence="1">SING2019-196</strain>
    </source>
</reference>
<organism evidence="1 2">
    <name type="scientific">Nepenthes gracilis</name>
    <name type="common">Slender pitcher plant</name>
    <dbReference type="NCBI Taxonomy" id="150966"/>
    <lineage>
        <taxon>Eukaryota</taxon>
        <taxon>Viridiplantae</taxon>
        <taxon>Streptophyta</taxon>
        <taxon>Embryophyta</taxon>
        <taxon>Tracheophyta</taxon>
        <taxon>Spermatophyta</taxon>
        <taxon>Magnoliopsida</taxon>
        <taxon>eudicotyledons</taxon>
        <taxon>Gunneridae</taxon>
        <taxon>Pentapetalae</taxon>
        <taxon>Caryophyllales</taxon>
        <taxon>Nepenthaceae</taxon>
        <taxon>Nepenthes</taxon>
    </lineage>
</organism>
<dbReference type="AlphaFoldDB" id="A0AAD3S9D4"/>
<name>A0AAD3S9D4_NEPGR</name>
<proteinExistence type="predicted"/>
<evidence type="ECO:0000313" key="2">
    <source>
        <dbReference type="Proteomes" id="UP001279734"/>
    </source>
</evidence>
<keyword evidence="2" id="KW-1185">Reference proteome</keyword>
<evidence type="ECO:0000313" key="1">
    <source>
        <dbReference type="EMBL" id="GMH06993.1"/>
    </source>
</evidence>